<sequence length="194" mass="21576">MKKIFLSVINVFLLAGIVSMSMVSCKAKEKALNSNDLGEVELIIPCSGPDYQSNSKVLRYSALGESMDQMTAKKKAMSEARAGLAASLSTLVKGVTDNYVKSGNFNNAEELMTRYEGLTREVIDQSISGSTVICEKATVTKSRTYKYYVCLELGSNDIFEQINKKATSNEMLKVDYNYEKFKKTFEEEMSKLGK</sequence>
<gene>
    <name evidence="1" type="ORF">SDC9_52084</name>
</gene>
<comment type="caution">
    <text evidence="1">The sequence shown here is derived from an EMBL/GenBank/DDBJ whole genome shotgun (WGS) entry which is preliminary data.</text>
</comment>
<protein>
    <recommendedName>
        <fullName evidence="2">LPP20 lipoprotein</fullName>
    </recommendedName>
</protein>
<evidence type="ECO:0000313" key="1">
    <source>
        <dbReference type="EMBL" id="MPM05789.1"/>
    </source>
</evidence>
<dbReference type="EMBL" id="VSSQ01001166">
    <property type="protein sequence ID" value="MPM05789.1"/>
    <property type="molecule type" value="Genomic_DNA"/>
</dbReference>
<dbReference type="AlphaFoldDB" id="A0A644WQ29"/>
<reference evidence="1" key="1">
    <citation type="submission" date="2019-08" db="EMBL/GenBank/DDBJ databases">
        <authorList>
            <person name="Kucharzyk K."/>
            <person name="Murdoch R.W."/>
            <person name="Higgins S."/>
            <person name="Loffler F."/>
        </authorList>
    </citation>
    <scope>NUCLEOTIDE SEQUENCE</scope>
</reference>
<evidence type="ECO:0008006" key="2">
    <source>
        <dbReference type="Google" id="ProtNLM"/>
    </source>
</evidence>
<proteinExistence type="predicted"/>
<accession>A0A644WQ29</accession>
<organism evidence="1">
    <name type="scientific">bioreactor metagenome</name>
    <dbReference type="NCBI Taxonomy" id="1076179"/>
    <lineage>
        <taxon>unclassified sequences</taxon>
        <taxon>metagenomes</taxon>
        <taxon>ecological metagenomes</taxon>
    </lineage>
</organism>
<dbReference type="PROSITE" id="PS51257">
    <property type="entry name" value="PROKAR_LIPOPROTEIN"/>
    <property type="match status" value="1"/>
</dbReference>
<name>A0A644WQ29_9ZZZZ</name>